<accession>A0A1Y1XMM4</accession>
<feature type="coiled-coil region" evidence="1">
    <location>
        <begin position="834"/>
        <end position="1189"/>
    </location>
</feature>
<feature type="coiled-coil region" evidence="1">
    <location>
        <begin position="677"/>
        <end position="809"/>
    </location>
</feature>
<feature type="domain" description="CAP-Gly" evidence="3">
    <location>
        <begin position="34"/>
        <end position="77"/>
    </location>
</feature>
<feature type="coiled-coil region" evidence="1">
    <location>
        <begin position="345"/>
        <end position="441"/>
    </location>
</feature>
<feature type="region of interest" description="Disordered" evidence="2">
    <location>
        <begin position="592"/>
        <end position="640"/>
    </location>
</feature>
<dbReference type="Gene3D" id="2.30.30.190">
    <property type="entry name" value="CAP Gly-rich-like domain"/>
    <property type="match status" value="1"/>
</dbReference>
<gene>
    <name evidence="4" type="ORF">BCR32DRAFT_324696</name>
</gene>
<keyword evidence="5" id="KW-1185">Reference proteome</keyword>
<dbReference type="Proteomes" id="UP000193944">
    <property type="component" value="Unassembled WGS sequence"/>
</dbReference>
<evidence type="ECO:0000256" key="1">
    <source>
        <dbReference type="SAM" id="Coils"/>
    </source>
</evidence>
<feature type="region of interest" description="Disordered" evidence="2">
    <location>
        <begin position="107"/>
        <end position="134"/>
    </location>
</feature>
<feature type="coiled-coil region" evidence="1">
    <location>
        <begin position="501"/>
        <end position="592"/>
    </location>
</feature>
<feature type="compositionally biased region" description="Low complexity" evidence="2">
    <location>
        <begin position="1335"/>
        <end position="1351"/>
    </location>
</feature>
<feature type="compositionally biased region" description="Low complexity" evidence="2">
    <location>
        <begin position="285"/>
        <end position="295"/>
    </location>
</feature>
<evidence type="ECO:0000313" key="5">
    <source>
        <dbReference type="Proteomes" id="UP000193944"/>
    </source>
</evidence>
<dbReference type="SMART" id="SM01052">
    <property type="entry name" value="CAP_GLY"/>
    <property type="match status" value="1"/>
</dbReference>
<feature type="compositionally biased region" description="Basic and acidic residues" evidence="2">
    <location>
        <begin position="1352"/>
        <end position="1363"/>
    </location>
</feature>
<dbReference type="EMBL" id="MCFG01000014">
    <property type="protein sequence ID" value="ORX86978.1"/>
    <property type="molecule type" value="Genomic_DNA"/>
</dbReference>
<reference evidence="4 5" key="1">
    <citation type="submission" date="2016-08" db="EMBL/GenBank/DDBJ databases">
        <title>A Parts List for Fungal Cellulosomes Revealed by Comparative Genomics.</title>
        <authorList>
            <consortium name="DOE Joint Genome Institute"/>
            <person name="Haitjema C.H."/>
            <person name="Gilmore S.P."/>
            <person name="Henske J.K."/>
            <person name="Solomon K.V."/>
            <person name="De Groot R."/>
            <person name="Kuo A."/>
            <person name="Mondo S.J."/>
            <person name="Salamov A.A."/>
            <person name="Labutti K."/>
            <person name="Zhao Z."/>
            <person name="Chiniquy J."/>
            <person name="Barry K."/>
            <person name="Brewer H.M."/>
            <person name="Purvine S.O."/>
            <person name="Wright A.T."/>
            <person name="Boxma B."/>
            <person name="Van Alen T."/>
            <person name="Hackstein J.H."/>
            <person name="Baker S.E."/>
            <person name="Grigoriev I.V."/>
            <person name="O'Malley M.A."/>
        </authorList>
    </citation>
    <scope>NUCLEOTIDE SEQUENCE [LARGE SCALE GENOMIC DNA]</scope>
    <source>
        <strain evidence="4 5">S4</strain>
    </source>
</reference>
<evidence type="ECO:0000256" key="2">
    <source>
        <dbReference type="SAM" id="MobiDB-lite"/>
    </source>
</evidence>
<feature type="region of interest" description="Disordered" evidence="2">
    <location>
        <begin position="1335"/>
        <end position="1407"/>
    </location>
</feature>
<evidence type="ECO:0000259" key="3">
    <source>
        <dbReference type="PROSITE" id="PS50245"/>
    </source>
</evidence>
<dbReference type="Pfam" id="PF01302">
    <property type="entry name" value="CAP_GLY"/>
    <property type="match status" value="1"/>
</dbReference>
<dbReference type="InterPro" id="IPR036859">
    <property type="entry name" value="CAP-Gly_dom_sf"/>
</dbReference>
<feature type="compositionally biased region" description="Polar residues" evidence="2">
    <location>
        <begin position="116"/>
        <end position="129"/>
    </location>
</feature>
<feature type="region of interest" description="Disordered" evidence="2">
    <location>
        <begin position="279"/>
        <end position="319"/>
    </location>
</feature>
<dbReference type="PROSITE" id="PS00845">
    <property type="entry name" value="CAP_GLY_1"/>
    <property type="match status" value="1"/>
</dbReference>
<dbReference type="InterPro" id="IPR000938">
    <property type="entry name" value="CAP-Gly_domain"/>
</dbReference>
<keyword evidence="1" id="KW-0175">Coiled coil</keyword>
<dbReference type="SUPFAM" id="SSF74924">
    <property type="entry name" value="Cap-Gly domain"/>
    <property type="match status" value="1"/>
</dbReference>
<dbReference type="OrthoDB" id="2130750at2759"/>
<feature type="compositionally biased region" description="Polar residues" evidence="2">
    <location>
        <begin position="1390"/>
        <end position="1403"/>
    </location>
</feature>
<dbReference type="STRING" id="1754192.A0A1Y1XMM4"/>
<comment type="caution">
    <text evidence="4">The sequence shown here is derived from an EMBL/GenBank/DDBJ whole genome shotgun (WGS) entry which is preliminary data.</text>
</comment>
<feature type="compositionally biased region" description="Low complexity" evidence="2">
    <location>
        <begin position="592"/>
        <end position="631"/>
    </location>
</feature>
<sequence length="1486" mass="172301">MSDSSLKFLKRPPRLGDVVQVKTTLQEGTVKFVGTIHFKSGTWVGIELFEHGSGKNNGTIKGVTYFKCPAQTGLLVMASSVNVLKPAQKIVTNSQKASLVSKTIYKQTRKPRKSISRPNETTVTPSESVDNSRKIKTLPRTSKPSVIKVKPRPKSSHISKSTYIDKSFSNGRLDRINEGINRQPAQTNININMTMTTSPKEKSIFLKNRLNPNSSAILLPKCEVEGEIQDDSKNINDAIINGLQNTLVHLKDIVSGLAEEIYIKDDKINGDVPRIQATIEHENNENSQDDISSSDSDLEKEKNSIDGNKNDFSSTTDIPLKNCGGDGVRMVRQSLKQVTDSQRTISELSIGLVNAQQEVRKLKDNQTNLNRELSYYKEENKSLIERVAELEKENKSLSTLSSNERYINDLEMKNKKLNMEYEQVKNELFFAKKNIEELYRKLEYNESPAKNISLYNKYSRSESRIARHKAFANSKRNTSYSNIYTKSRNLKDNGSSEFSYNSDAETKINDTLIDMKEQNEKLILENETLHEEMEMLKNTLLDIQEDREKSSNHFLEKMEYQEKKYDDLKMKYRQVESEKADLLERIESLSSLTNTNNNNNNSNSNNNINNDYSNSHSSSNSNTNNESSTSNNKKENSSSIDDAMIAEMKSLIADMEVTLNKTIKSEQEARSNFDAVNKLYEASKVKMESLKHELEQRKMDYQFLSESNEDLTRENEELKQAIEELNQNQIQMQNSNSSSNEEFQEKYNQLKKQLEASKSIIEDKEAEMINYEVQCSQLEGQIIDFEKQLSMKQNEIDCLMEKYETLEKVNSSHTLGDNEKNEIIQDQANKICMLEEAVKEFKDENNLLKINNEENINEISKLNKMKSDLEIQMTNKQNEMEEKALIQSNSNLMEQEIKEKNIKIEELTRKNDDLSTEIKESNDKFIKIKNEKERVDQELEELNKRMSQNTQELEKITSKYEEDKKRYEDEIFEITKDREMSVQHAKEEIENIINQLGDTRKQFEIKVSQLENSKQKMQKEYEAEIEDLNRQLQLLANLQQQTEQAENLLELSTLLDESERAKEVAESNAENRRKLLEKVIVERDQLSQDLQCEKEKFLSLKSEFDQCKERINELEKEDNNNNNNLDNNNKSFSSFSLLNNCSNCDKLKQENYKLKEEIEELGILKTIDVQEIDNALKQSDEDIQKEKEEKDMLIKGYNLIWNSYISLEKECNKLLAQLNEKMPQKEEGISPSNIQISSGVEKTQSEIHFKNSFNNSFSAKDKMNITFDSIQDYSYDFDYDSVPDTNRILPHELKENHLSSSYPERLNEIRHNNKHQNHNQISSSFPERLNEIRHNNNNQNQNQNQNLNQNQDQDHDKDQEKRTSLKTNSDSHPSMPYYSPKQESKDNKIPISTLSESSSNTLYSPKRRSSFNISNKFQSLPRTNPNRIKNYKSQSVIFESLENNDDTLYHKPEDDADLIDYASILHKSRNRSSTLYTNNNKYSYHN</sequence>
<protein>
    <recommendedName>
        <fullName evidence="3">CAP-Gly domain-containing protein</fullName>
    </recommendedName>
</protein>
<reference evidence="4 5" key="2">
    <citation type="submission" date="2016-08" db="EMBL/GenBank/DDBJ databases">
        <title>Pervasive Adenine N6-methylation of Active Genes in Fungi.</title>
        <authorList>
            <consortium name="DOE Joint Genome Institute"/>
            <person name="Mondo S.J."/>
            <person name="Dannebaum R.O."/>
            <person name="Kuo R.C."/>
            <person name="Labutti K."/>
            <person name="Haridas S."/>
            <person name="Kuo A."/>
            <person name="Salamov A."/>
            <person name="Ahrendt S.R."/>
            <person name="Lipzen A."/>
            <person name="Sullivan W."/>
            <person name="Andreopoulos W.B."/>
            <person name="Clum A."/>
            <person name="Lindquist E."/>
            <person name="Daum C."/>
            <person name="Ramamoorthy G.K."/>
            <person name="Gryganskyi A."/>
            <person name="Culley D."/>
            <person name="Magnuson J.K."/>
            <person name="James T.Y."/>
            <person name="O'Malley M.A."/>
            <person name="Stajich J.E."/>
            <person name="Spatafora J.W."/>
            <person name="Visel A."/>
            <person name="Grigoriev I.V."/>
        </authorList>
    </citation>
    <scope>NUCLEOTIDE SEQUENCE [LARGE SCALE GENOMIC DNA]</scope>
    <source>
        <strain evidence="4 5">S4</strain>
    </source>
</reference>
<feature type="compositionally biased region" description="Polar residues" evidence="2">
    <location>
        <begin position="305"/>
        <end position="317"/>
    </location>
</feature>
<dbReference type="PROSITE" id="PS50245">
    <property type="entry name" value="CAP_GLY_2"/>
    <property type="match status" value="1"/>
</dbReference>
<name>A0A1Y1XMM4_9FUNG</name>
<organism evidence="4 5">
    <name type="scientific">Anaeromyces robustus</name>
    <dbReference type="NCBI Taxonomy" id="1754192"/>
    <lineage>
        <taxon>Eukaryota</taxon>
        <taxon>Fungi</taxon>
        <taxon>Fungi incertae sedis</taxon>
        <taxon>Chytridiomycota</taxon>
        <taxon>Chytridiomycota incertae sedis</taxon>
        <taxon>Neocallimastigomycetes</taxon>
        <taxon>Neocallimastigales</taxon>
        <taxon>Neocallimastigaceae</taxon>
        <taxon>Anaeromyces</taxon>
    </lineage>
</organism>
<proteinExistence type="predicted"/>
<evidence type="ECO:0000313" key="4">
    <source>
        <dbReference type="EMBL" id="ORX86978.1"/>
    </source>
</evidence>